<sequence length="458" mass="52381">MQMDKKHLNKRNMEWFSKKNIYIYCCIIAVLSLTSYLAAFSIEISWILEARGNLPTPSYLLCAGFFVLFIASTILIHGLATNLPWGLLSWSTIIAVISIPELYLVIYMITQHWGLQSIHGLTELVSYLLRLIINCIALLCVIPTALNWRTEKRVKSQLESLANRLQLTTPLPDAQISAPIPSNIASQMSGSTRSTSSRRSRRSLNINGFNNLGFEPQGETLPCHEQDTTINSSSENEFNASIFGLNPSMYIGPPQNQVPVTKKTQSLLDLRFLFTPKSLMKQTKEDDFSKMNNFNINNNNINEQAMSPNSTINRRKLEKKSKLKNLINLQSDQQQEPLYHTIESCSKDLRKDLGRNCVSLENLNNTKINTFYRNDHKLYGINLLQNYAIQQWPPPLNYGQYGIYPPVQPLFYYYPMNQYLNQYPGCQGYFNSYISANSRQSVGTNSTDDFRKYRDVAL</sequence>
<keyword evidence="2" id="KW-0812">Transmembrane</keyword>
<evidence type="ECO:0000313" key="4">
    <source>
        <dbReference type="EMBL" id="SSX28848.1"/>
    </source>
</evidence>
<evidence type="ECO:0000313" key="3">
    <source>
        <dbReference type="EMBL" id="SSX08937.1"/>
    </source>
</evidence>
<dbReference type="EMBL" id="UFQT01001089">
    <property type="protein sequence ID" value="SSX28848.1"/>
    <property type="molecule type" value="Genomic_DNA"/>
</dbReference>
<dbReference type="EMBL" id="UFQS01001089">
    <property type="protein sequence ID" value="SSX08937.1"/>
    <property type="molecule type" value="Genomic_DNA"/>
</dbReference>
<keyword evidence="2" id="KW-1133">Transmembrane helix</keyword>
<dbReference type="OMA" id="QQYTAYN"/>
<feature type="region of interest" description="Disordered" evidence="1">
    <location>
        <begin position="209"/>
        <end position="231"/>
    </location>
</feature>
<name>A0A336KW21_CULSO</name>
<feature type="transmembrane region" description="Helical" evidence="2">
    <location>
        <begin position="127"/>
        <end position="148"/>
    </location>
</feature>
<gene>
    <name evidence="3" type="primary">CSON000534</name>
</gene>
<feature type="transmembrane region" description="Helical" evidence="2">
    <location>
        <begin position="87"/>
        <end position="107"/>
    </location>
</feature>
<dbReference type="VEuPathDB" id="VectorBase:CSON000534"/>
<protein>
    <submittedName>
        <fullName evidence="3">CSON000534 protein</fullName>
    </submittedName>
</protein>
<evidence type="ECO:0000256" key="1">
    <source>
        <dbReference type="SAM" id="MobiDB-lite"/>
    </source>
</evidence>
<accession>A0A336KW21</accession>
<feature type="transmembrane region" description="Helical" evidence="2">
    <location>
        <begin position="21"/>
        <end position="46"/>
    </location>
</feature>
<reference evidence="3" key="1">
    <citation type="submission" date="2018-04" db="EMBL/GenBank/DDBJ databases">
        <authorList>
            <person name="Go L.Y."/>
            <person name="Mitchell J.A."/>
        </authorList>
    </citation>
    <scope>NUCLEOTIDE SEQUENCE</scope>
    <source>
        <tissue evidence="3">Whole organism</tissue>
    </source>
</reference>
<dbReference type="AlphaFoldDB" id="A0A336KW21"/>
<proteinExistence type="predicted"/>
<organism evidence="3">
    <name type="scientific">Culicoides sonorensis</name>
    <name type="common">Biting midge</name>
    <dbReference type="NCBI Taxonomy" id="179676"/>
    <lineage>
        <taxon>Eukaryota</taxon>
        <taxon>Metazoa</taxon>
        <taxon>Ecdysozoa</taxon>
        <taxon>Arthropoda</taxon>
        <taxon>Hexapoda</taxon>
        <taxon>Insecta</taxon>
        <taxon>Pterygota</taxon>
        <taxon>Neoptera</taxon>
        <taxon>Endopterygota</taxon>
        <taxon>Diptera</taxon>
        <taxon>Nematocera</taxon>
        <taxon>Chironomoidea</taxon>
        <taxon>Ceratopogonidae</taxon>
        <taxon>Ceratopogoninae</taxon>
        <taxon>Culicoides</taxon>
        <taxon>Monoculicoides</taxon>
    </lineage>
</organism>
<feature type="transmembrane region" description="Helical" evidence="2">
    <location>
        <begin position="58"/>
        <end position="80"/>
    </location>
</feature>
<keyword evidence="2" id="KW-0472">Membrane</keyword>
<evidence type="ECO:0000256" key="2">
    <source>
        <dbReference type="SAM" id="Phobius"/>
    </source>
</evidence>
<reference evidence="4" key="2">
    <citation type="submission" date="2018-07" db="EMBL/GenBank/DDBJ databases">
        <authorList>
            <person name="Quirk P.G."/>
            <person name="Krulwich T.A."/>
        </authorList>
    </citation>
    <scope>NUCLEOTIDE SEQUENCE</scope>
</reference>